<protein>
    <submittedName>
        <fullName evidence="2">Uncharacterized protein</fullName>
    </submittedName>
</protein>
<reference evidence="2" key="1">
    <citation type="submission" date="2020-02" db="EMBL/GenBank/DDBJ databases">
        <authorList>
            <person name="Meier V. D."/>
        </authorList>
    </citation>
    <scope>NUCLEOTIDE SEQUENCE</scope>
    <source>
        <strain evidence="2">AVDCRST_MAG67</strain>
    </source>
</reference>
<gene>
    <name evidence="2" type="ORF">AVDCRST_MAG67-4105</name>
</gene>
<feature type="compositionally biased region" description="Basic residues" evidence="1">
    <location>
        <begin position="26"/>
        <end position="36"/>
    </location>
</feature>
<sequence>EPAGCCGRRRRVADGIHGDRRALARAAHRRARRQPGVRRERAAGAGAARVGGGPRRNRRPDRPSAQRRPGPRGRAQPGPLPRRRRGGTRGAGLRRWAARDGRRVRAGGAPRGDAPTRRL</sequence>
<evidence type="ECO:0000256" key="1">
    <source>
        <dbReference type="SAM" id="MobiDB-lite"/>
    </source>
</evidence>
<feature type="non-terminal residue" evidence="2">
    <location>
        <position position="119"/>
    </location>
</feature>
<dbReference type="AlphaFoldDB" id="A0A6J4TRP4"/>
<organism evidence="2">
    <name type="scientific">uncultured Solirubrobacteraceae bacterium</name>
    <dbReference type="NCBI Taxonomy" id="1162706"/>
    <lineage>
        <taxon>Bacteria</taxon>
        <taxon>Bacillati</taxon>
        <taxon>Actinomycetota</taxon>
        <taxon>Thermoleophilia</taxon>
        <taxon>Solirubrobacterales</taxon>
        <taxon>Solirubrobacteraceae</taxon>
        <taxon>environmental samples</taxon>
    </lineage>
</organism>
<evidence type="ECO:0000313" key="2">
    <source>
        <dbReference type="EMBL" id="CAA9530466.1"/>
    </source>
</evidence>
<accession>A0A6J4TRP4</accession>
<feature type="compositionally biased region" description="Low complexity" evidence="1">
    <location>
        <begin position="66"/>
        <end position="77"/>
    </location>
</feature>
<name>A0A6J4TRP4_9ACTN</name>
<proteinExistence type="predicted"/>
<dbReference type="EMBL" id="CADCVQ010000167">
    <property type="protein sequence ID" value="CAA9530466.1"/>
    <property type="molecule type" value="Genomic_DNA"/>
</dbReference>
<feature type="region of interest" description="Disordered" evidence="1">
    <location>
        <begin position="17"/>
        <end position="119"/>
    </location>
</feature>
<feature type="non-terminal residue" evidence="2">
    <location>
        <position position="1"/>
    </location>
</feature>